<dbReference type="InterPro" id="IPR043129">
    <property type="entry name" value="ATPase_NBD"/>
</dbReference>
<dbReference type="Gene3D" id="3.90.640.10">
    <property type="entry name" value="Actin, Chain A, domain 4"/>
    <property type="match status" value="1"/>
</dbReference>
<dbReference type="Gene3D" id="1.20.1270.10">
    <property type="match status" value="1"/>
</dbReference>
<dbReference type="InterPro" id="IPR013126">
    <property type="entry name" value="Hsp_70_fam"/>
</dbReference>
<proteinExistence type="inferred from homology"/>
<dbReference type="InterPro" id="IPR018181">
    <property type="entry name" value="Heat_shock_70_CS"/>
</dbReference>
<dbReference type="Proteomes" id="UP001291687">
    <property type="component" value="Unassembled WGS sequence"/>
</dbReference>
<keyword evidence="2 4" id="KW-0547">Nucleotide-binding</keyword>
<evidence type="ECO:0000313" key="5">
    <source>
        <dbReference type="EMBL" id="MEA0971344.1"/>
    </source>
</evidence>
<dbReference type="RefSeq" id="WP_322777245.1">
    <property type="nucleotide sequence ID" value="NZ_JARJFB010000118.1"/>
</dbReference>
<organism evidence="5 6">
    <name type="scientific">Candidatus Megaera venefica</name>
    <dbReference type="NCBI Taxonomy" id="2055910"/>
    <lineage>
        <taxon>Bacteria</taxon>
        <taxon>Pseudomonadati</taxon>
        <taxon>Pseudomonadota</taxon>
        <taxon>Alphaproteobacteria</taxon>
        <taxon>Rickettsiales</taxon>
        <taxon>Rickettsiaceae</taxon>
        <taxon>Candidatus Megaera</taxon>
    </lineage>
</organism>
<reference evidence="5 6" key="1">
    <citation type="submission" date="2023-03" db="EMBL/GenBank/DDBJ databases">
        <title>Host association and intracellularity evolved multiple times independently in the Rickettsiales.</title>
        <authorList>
            <person name="Castelli M."/>
            <person name="Nardi T."/>
            <person name="Gammuto L."/>
            <person name="Bellinzona G."/>
            <person name="Sabaneyeva E."/>
            <person name="Potekhin A."/>
            <person name="Serra V."/>
            <person name="Petroni G."/>
            <person name="Sassera D."/>
        </authorList>
    </citation>
    <scope>NUCLEOTIDE SEQUENCE [LARGE SCALE GENOMIC DNA]</scope>
    <source>
        <strain evidence="5 6">Sr 2-6</strain>
    </source>
</reference>
<dbReference type="PANTHER" id="PTHR19375">
    <property type="entry name" value="HEAT SHOCK PROTEIN 70KDA"/>
    <property type="match status" value="1"/>
</dbReference>
<evidence type="ECO:0000313" key="6">
    <source>
        <dbReference type="Proteomes" id="UP001291687"/>
    </source>
</evidence>
<dbReference type="EMBL" id="JARJFB010000118">
    <property type="protein sequence ID" value="MEA0971344.1"/>
    <property type="molecule type" value="Genomic_DNA"/>
</dbReference>
<keyword evidence="6" id="KW-1185">Reference proteome</keyword>
<dbReference type="InterPro" id="IPR029048">
    <property type="entry name" value="HSP70_C_sf"/>
</dbReference>
<accession>A0ABU5NDV2</accession>
<dbReference type="Gene3D" id="3.30.420.40">
    <property type="match status" value="2"/>
</dbReference>
<sequence length="598" mass="65846">MQIIEIREPGEFEVSEDTVVGIDFGTTNSLIAISKDYNSQIIKMSDGSELVPSVICVMEEKIGVNNYDAKKYIRSIKRLLAKSSEEIKNTPNLMTLASDLDLSAAVPRVKIGKNYLSLPEVASEIFKYLKSEAELSLDCKLKKAVVSVPAYFDDNARGQVLFAARLAGLEVIRLISEPTAAAYAYGLNQQQEGAYLVYDLGGGTFDVSILNMRTGVLQVVATGGDNMLGGDDIDILLAHYMASQMDIEINSEIIFLAKKAKEDLSSRDSIEIIYEDNKLAISRNEFEELVLPVVEKTVKVAKDTLYDADNIDLDGIILVGGSTRMPLISDLLTKSFKTEIYSDQDPDKIVALGAALQAENLSAKPKSLLIDVLSLSVGLEVYGGIAEKIILRNTPIPFSITQEFTTHSDNQTGMQFHIVQGEREMAKDCRSLARFELNGIPLAKAGKGRVEVVFAIDADGILSVTAREAITGKIHAIEVKPSYGMSEEEVFHALKIAYENVAKDHKERLLVEAKERAYSLITGLEKAIEETPWLLTENEKIKIDKAISSLQKAVILDNQEDILIKIDGLNSLATVFIQKHLDKGVDMHLKGMHINEIK</sequence>
<comment type="caution">
    <text evidence="5">The sequence shown here is derived from an EMBL/GenBank/DDBJ whole genome shotgun (WGS) entry which is preliminary data.</text>
</comment>
<evidence type="ECO:0000256" key="1">
    <source>
        <dbReference type="ARBA" id="ARBA00007381"/>
    </source>
</evidence>
<dbReference type="PROSITE" id="PS00329">
    <property type="entry name" value="HSP70_2"/>
    <property type="match status" value="1"/>
</dbReference>
<name>A0ABU5NDV2_9RICK</name>
<dbReference type="InterPro" id="IPR029047">
    <property type="entry name" value="HSP70_peptide-bd_sf"/>
</dbReference>
<comment type="similarity">
    <text evidence="1 4">Belongs to the heat shock protein 70 family.</text>
</comment>
<gene>
    <name evidence="5" type="ORF">Megvenef_01320</name>
</gene>
<dbReference type="SUPFAM" id="SSF100920">
    <property type="entry name" value="Heat shock protein 70kD (HSP70), peptide-binding domain"/>
    <property type="match status" value="1"/>
</dbReference>
<dbReference type="Pfam" id="PF00012">
    <property type="entry name" value="HSP70"/>
    <property type="match status" value="1"/>
</dbReference>
<protein>
    <submittedName>
        <fullName evidence="5">Chaperone protein HscA</fullName>
    </submittedName>
</protein>
<evidence type="ECO:0000256" key="3">
    <source>
        <dbReference type="ARBA" id="ARBA00022840"/>
    </source>
</evidence>
<evidence type="ECO:0000256" key="2">
    <source>
        <dbReference type="ARBA" id="ARBA00022741"/>
    </source>
</evidence>
<dbReference type="PRINTS" id="PR00301">
    <property type="entry name" value="HEATSHOCK70"/>
</dbReference>
<dbReference type="SUPFAM" id="SSF100934">
    <property type="entry name" value="Heat shock protein 70kD (HSP70), C-terminal subdomain"/>
    <property type="match status" value="1"/>
</dbReference>
<evidence type="ECO:0000256" key="4">
    <source>
        <dbReference type="RuleBase" id="RU003322"/>
    </source>
</evidence>
<dbReference type="Gene3D" id="2.60.34.10">
    <property type="entry name" value="Substrate Binding Domain Of DNAk, Chain A, domain 1"/>
    <property type="match status" value="1"/>
</dbReference>
<dbReference type="SUPFAM" id="SSF53067">
    <property type="entry name" value="Actin-like ATPase domain"/>
    <property type="match status" value="2"/>
</dbReference>
<keyword evidence="3 4" id="KW-0067">ATP-binding</keyword>
<dbReference type="PROSITE" id="PS01036">
    <property type="entry name" value="HSP70_3"/>
    <property type="match status" value="1"/>
</dbReference>